<evidence type="ECO:0000256" key="5">
    <source>
        <dbReference type="ARBA" id="ARBA00022844"/>
    </source>
</evidence>
<keyword evidence="5" id="KW-0946">Virion</keyword>
<dbReference type="Pfam" id="PF00729">
    <property type="entry name" value="Viral_coat"/>
    <property type="match status" value="1"/>
</dbReference>
<reference evidence="9" key="1">
    <citation type="submission" date="2022-05" db="EMBL/GenBank/DDBJ databases">
        <authorList>
            <person name="Cao W."/>
            <person name="Jia N."/>
            <person name="Lam T.T.-Y."/>
            <person name="Ni X."/>
            <person name="Liu J."/>
        </authorList>
    </citation>
    <scope>NUCLEOTIDE SEQUENCE</scope>
    <source>
        <strain evidence="9">TIGMIC 1</strain>
    </source>
</reference>
<dbReference type="InterPro" id="IPR029053">
    <property type="entry name" value="Viral_coat"/>
</dbReference>
<dbReference type="EMBL" id="ON746539">
    <property type="protein sequence ID" value="UYL95407.1"/>
    <property type="molecule type" value="Genomic_RNA"/>
</dbReference>
<evidence type="ECO:0000313" key="9">
    <source>
        <dbReference type="EMBL" id="UYL95407.1"/>
    </source>
</evidence>
<dbReference type="InterPro" id="IPR000937">
    <property type="entry name" value="Capsid_prot_S-dom_vir"/>
</dbReference>
<evidence type="ECO:0000256" key="7">
    <source>
        <dbReference type="SAM" id="MobiDB-lite"/>
    </source>
</evidence>
<evidence type="ECO:0000256" key="4">
    <source>
        <dbReference type="ARBA" id="ARBA00022561"/>
    </source>
</evidence>
<evidence type="ECO:0000256" key="6">
    <source>
        <dbReference type="ARBA" id="ARBA00023060"/>
    </source>
</evidence>
<sequence length="232" mass="25808">MPQKAKSTQATKAIQARKQPKQKKQSSSPRLVVAPLTRAVRANVPASLNRKQELVLPVYKTDRPDPSDATKKVSLLQQFVLHPNNIPWLNGIAPSFQKWGLQNLRIWYEPRVSSTTNGTISMAVLSDFKDVTPTSLQSLTSTKGAVRGAPWDKFTLSCPKYRTFDYVNDFGSLTQEDQNSRALGRIVVVADMDDSFPKEDMVGRIFIEYTPVLVDPIDPNLQTALAVVPSNP</sequence>
<feature type="region of interest" description="Disordered" evidence="7">
    <location>
        <begin position="1"/>
        <end position="34"/>
    </location>
</feature>
<keyword evidence="4 9" id="KW-0167">Capsid protein</keyword>
<comment type="similarity">
    <text evidence="2">Belongs to the icosahedral plant coat protein family.</text>
</comment>
<evidence type="ECO:0000256" key="2">
    <source>
        <dbReference type="ARBA" id="ARBA00007446"/>
    </source>
</evidence>
<evidence type="ECO:0000256" key="3">
    <source>
        <dbReference type="ARBA" id="ARBA00018091"/>
    </source>
</evidence>
<dbReference type="GO" id="GO:0039617">
    <property type="term" value="C:T=3 icosahedral viral capsid"/>
    <property type="evidence" value="ECO:0007669"/>
    <property type="project" value="UniProtKB-KW"/>
</dbReference>
<feature type="domain" description="Icosahedral viral capsid protein S" evidence="8">
    <location>
        <begin position="51"/>
        <end position="218"/>
    </location>
</feature>
<protein>
    <recommendedName>
        <fullName evidence="3">Capsid protein</fullName>
    </recommendedName>
</protein>
<dbReference type="SUPFAM" id="SSF88633">
    <property type="entry name" value="Positive stranded ssRNA viruses"/>
    <property type="match status" value="1"/>
</dbReference>
<evidence type="ECO:0000256" key="1">
    <source>
        <dbReference type="ARBA" id="ARBA00004328"/>
    </source>
</evidence>
<organism evidence="9">
    <name type="scientific">Nanning Tombu tick virus 1</name>
    <dbReference type="NCBI Taxonomy" id="2972341"/>
    <lineage>
        <taxon>Viruses</taxon>
        <taxon>Riboviria</taxon>
        <taxon>Orthornavirae</taxon>
        <taxon>Kitrinoviricota</taxon>
        <taxon>Tolucaviricetes</taxon>
        <taxon>Tolivirales</taxon>
        <taxon>Tombusviridae</taxon>
    </lineage>
</organism>
<name>A0A9E8A9Z7_9TOMB</name>
<keyword evidence="6" id="KW-1142">T=3 icosahedral capsid protein</keyword>
<dbReference type="PRINTS" id="PR00233">
    <property type="entry name" value="ICOSAHEDRAL"/>
</dbReference>
<feature type="compositionally biased region" description="Polar residues" evidence="7">
    <location>
        <begin position="1"/>
        <end position="12"/>
    </location>
</feature>
<dbReference type="Gene3D" id="2.60.120.20">
    <property type="match status" value="1"/>
</dbReference>
<dbReference type="GO" id="GO:0005198">
    <property type="term" value="F:structural molecule activity"/>
    <property type="evidence" value="ECO:0007669"/>
    <property type="project" value="InterPro"/>
</dbReference>
<comment type="subcellular location">
    <subcellularLocation>
        <location evidence="1">Virion</location>
    </subcellularLocation>
</comment>
<accession>A0A9E8A9Z7</accession>
<evidence type="ECO:0000259" key="8">
    <source>
        <dbReference type="Pfam" id="PF00729"/>
    </source>
</evidence>
<proteinExistence type="inferred from homology"/>